<comment type="caution">
    <text evidence="10">The sequence shown here is derived from an EMBL/GenBank/DDBJ whole genome shotgun (WGS) entry which is preliminary data.</text>
</comment>
<dbReference type="Pfam" id="PF00355">
    <property type="entry name" value="Rieske"/>
    <property type="match status" value="1"/>
</dbReference>
<dbReference type="SUPFAM" id="SSF50022">
    <property type="entry name" value="ISP domain"/>
    <property type="match status" value="1"/>
</dbReference>
<feature type="chain" id="PRO_5026335298" evidence="8">
    <location>
        <begin position="23"/>
        <end position="155"/>
    </location>
</feature>
<dbReference type="GO" id="GO:0046872">
    <property type="term" value="F:metal ion binding"/>
    <property type="evidence" value="ECO:0007669"/>
    <property type="project" value="UniProtKB-KW"/>
</dbReference>
<feature type="signal peptide" evidence="8">
    <location>
        <begin position="1"/>
        <end position="22"/>
    </location>
</feature>
<dbReference type="OrthoDB" id="9767869at2"/>
<keyword evidence="5" id="KW-1015">Disulfide bond</keyword>
<keyword evidence="8" id="KW-0732">Signal</keyword>
<dbReference type="Gene3D" id="2.102.10.10">
    <property type="entry name" value="Rieske [2Fe-2S] iron-sulphur domain"/>
    <property type="match status" value="1"/>
</dbReference>
<gene>
    <name evidence="10" type="ORF">GJ688_08345</name>
</gene>
<evidence type="ECO:0000256" key="8">
    <source>
        <dbReference type="SAM" id="SignalP"/>
    </source>
</evidence>
<protein>
    <submittedName>
        <fullName evidence="10">Rieske 2Fe-2S domain-containing protein</fullName>
    </submittedName>
</protein>
<keyword evidence="7" id="KW-1133">Transmembrane helix</keyword>
<evidence type="ECO:0000256" key="7">
    <source>
        <dbReference type="SAM" id="Phobius"/>
    </source>
</evidence>
<keyword evidence="7" id="KW-0812">Transmembrane</keyword>
<dbReference type="InterPro" id="IPR005805">
    <property type="entry name" value="Rieske_Fe-S_prot_C"/>
</dbReference>
<keyword evidence="7" id="KW-0472">Membrane</keyword>
<evidence type="ECO:0000256" key="3">
    <source>
        <dbReference type="ARBA" id="ARBA00023004"/>
    </source>
</evidence>
<evidence type="ECO:0000256" key="6">
    <source>
        <dbReference type="ARBA" id="ARBA00034078"/>
    </source>
</evidence>
<dbReference type="PRINTS" id="PR00162">
    <property type="entry name" value="RIESKE"/>
</dbReference>
<evidence type="ECO:0000313" key="11">
    <source>
        <dbReference type="Proteomes" id="UP000430670"/>
    </source>
</evidence>
<evidence type="ECO:0000256" key="1">
    <source>
        <dbReference type="ARBA" id="ARBA00022714"/>
    </source>
</evidence>
<dbReference type="GO" id="GO:0051537">
    <property type="term" value="F:2 iron, 2 sulfur cluster binding"/>
    <property type="evidence" value="ECO:0007669"/>
    <property type="project" value="UniProtKB-KW"/>
</dbReference>
<feature type="transmembrane region" description="Helical" evidence="7">
    <location>
        <begin position="12"/>
        <end position="36"/>
    </location>
</feature>
<dbReference type="GO" id="GO:0016705">
    <property type="term" value="F:oxidoreductase activity, acting on paired donors, with incorporation or reduction of molecular oxygen"/>
    <property type="evidence" value="ECO:0007669"/>
    <property type="project" value="UniProtKB-ARBA"/>
</dbReference>
<reference evidence="10 11" key="1">
    <citation type="submission" date="2019-11" db="EMBL/GenBank/DDBJ databases">
        <title>Whole-genome sequence of a the green, strictly anaerobic photosynthetic bacterium Heliobacillus mobilis DSM 6151.</title>
        <authorList>
            <person name="Kyndt J.A."/>
            <person name="Meyer T.E."/>
        </authorList>
    </citation>
    <scope>NUCLEOTIDE SEQUENCE [LARGE SCALE GENOMIC DNA]</scope>
    <source>
        <strain evidence="10 11">DSM 6151</strain>
    </source>
</reference>
<keyword evidence="11" id="KW-1185">Reference proteome</keyword>
<dbReference type="AlphaFoldDB" id="A0A6I3SJC2"/>
<evidence type="ECO:0000313" key="10">
    <source>
        <dbReference type="EMBL" id="MTV48988.1"/>
    </source>
</evidence>
<name>A0A6I3SJC2_HELMO</name>
<dbReference type="Proteomes" id="UP000430670">
    <property type="component" value="Unassembled WGS sequence"/>
</dbReference>
<dbReference type="CDD" id="cd03467">
    <property type="entry name" value="Rieske"/>
    <property type="match status" value="1"/>
</dbReference>
<keyword evidence="3" id="KW-0408">Iron</keyword>
<dbReference type="PROSITE" id="PS51318">
    <property type="entry name" value="TAT"/>
    <property type="match status" value="1"/>
</dbReference>
<dbReference type="InterPro" id="IPR036922">
    <property type="entry name" value="Rieske_2Fe-2S_sf"/>
</dbReference>
<keyword evidence="4" id="KW-0411">Iron-sulfur</keyword>
<proteinExistence type="predicted"/>
<dbReference type="EMBL" id="WNKU01000007">
    <property type="protein sequence ID" value="MTV48988.1"/>
    <property type="molecule type" value="Genomic_DNA"/>
</dbReference>
<evidence type="ECO:0000259" key="9">
    <source>
        <dbReference type="PROSITE" id="PS51296"/>
    </source>
</evidence>
<dbReference type="GO" id="GO:0004497">
    <property type="term" value="F:monooxygenase activity"/>
    <property type="evidence" value="ECO:0007669"/>
    <property type="project" value="UniProtKB-ARBA"/>
</dbReference>
<dbReference type="GO" id="GO:0016020">
    <property type="term" value="C:membrane"/>
    <property type="evidence" value="ECO:0007669"/>
    <property type="project" value="InterPro"/>
</dbReference>
<dbReference type="InterPro" id="IPR017941">
    <property type="entry name" value="Rieske_2Fe-2S"/>
</dbReference>
<dbReference type="PANTHER" id="PTHR10134">
    <property type="entry name" value="CYTOCHROME B-C1 COMPLEX SUBUNIT RIESKE, MITOCHONDRIAL"/>
    <property type="match status" value="1"/>
</dbReference>
<dbReference type="PROSITE" id="PS51296">
    <property type="entry name" value="RIESKE"/>
    <property type="match status" value="1"/>
</dbReference>
<evidence type="ECO:0000256" key="4">
    <source>
        <dbReference type="ARBA" id="ARBA00023014"/>
    </source>
</evidence>
<dbReference type="RefSeq" id="WP_155476080.1">
    <property type="nucleotide sequence ID" value="NZ_WNKU01000007.1"/>
</dbReference>
<dbReference type="InterPro" id="IPR006311">
    <property type="entry name" value="TAT_signal"/>
</dbReference>
<evidence type="ECO:0000256" key="2">
    <source>
        <dbReference type="ARBA" id="ARBA00022723"/>
    </source>
</evidence>
<accession>A0A6I3SJC2</accession>
<comment type="cofactor">
    <cofactor evidence="6">
        <name>[2Fe-2S] cluster</name>
        <dbReference type="ChEBI" id="CHEBI:190135"/>
    </cofactor>
</comment>
<keyword evidence="1" id="KW-0001">2Fe-2S</keyword>
<evidence type="ECO:0000256" key="5">
    <source>
        <dbReference type="ARBA" id="ARBA00023157"/>
    </source>
</evidence>
<dbReference type="InterPro" id="IPR014349">
    <property type="entry name" value="Rieske_Fe-S_prot"/>
</dbReference>
<sequence>MQDRNLSRRKFLGGMIAVPAVAAISAPIAATGSFIYPPDSLLQPPAPKKVTHIDNMKPWEPVFFAYEDVPSLAMKVDKDQVISFTLKCTHLGCTVDVPKGNLKDKQIVCPCHGGVFDAVGANVAGPPPKPLKRLAVSISSDGTVIVQDKGENTSA</sequence>
<feature type="domain" description="Rieske" evidence="9">
    <location>
        <begin position="48"/>
        <end position="145"/>
    </location>
</feature>
<organism evidence="10 11">
    <name type="scientific">Heliobacterium mobile</name>
    <name type="common">Heliobacillus mobilis</name>
    <dbReference type="NCBI Taxonomy" id="28064"/>
    <lineage>
        <taxon>Bacteria</taxon>
        <taxon>Bacillati</taxon>
        <taxon>Bacillota</taxon>
        <taxon>Clostridia</taxon>
        <taxon>Eubacteriales</taxon>
        <taxon>Heliobacteriaceae</taxon>
        <taxon>Heliobacterium</taxon>
    </lineage>
</organism>
<keyword evidence="2" id="KW-0479">Metal-binding</keyword>